<evidence type="ECO:0000256" key="1">
    <source>
        <dbReference type="SAM" id="MobiDB-lite"/>
    </source>
</evidence>
<reference evidence="2" key="2">
    <citation type="submission" date="2023-05" db="EMBL/GenBank/DDBJ databases">
        <authorList>
            <person name="Schelkunov M.I."/>
        </authorList>
    </citation>
    <scope>NUCLEOTIDE SEQUENCE</scope>
    <source>
        <strain evidence="2">Hsosn_3</strain>
        <tissue evidence="2">Leaf</tissue>
    </source>
</reference>
<dbReference type="EMBL" id="JAUIZM010000001">
    <property type="protein sequence ID" value="KAK1402439.1"/>
    <property type="molecule type" value="Genomic_DNA"/>
</dbReference>
<feature type="region of interest" description="Disordered" evidence="1">
    <location>
        <begin position="34"/>
        <end position="54"/>
    </location>
</feature>
<organism evidence="2 3">
    <name type="scientific">Heracleum sosnowskyi</name>
    <dbReference type="NCBI Taxonomy" id="360622"/>
    <lineage>
        <taxon>Eukaryota</taxon>
        <taxon>Viridiplantae</taxon>
        <taxon>Streptophyta</taxon>
        <taxon>Embryophyta</taxon>
        <taxon>Tracheophyta</taxon>
        <taxon>Spermatophyta</taxon>
        <taxon>Magnoliopsida</taxon>
        <taxon>eudicotyledons</taxon>
        <taxon>Gunneridae</taxon>
        <taxon>Pentapetalae</taxon>
        <taxon>asterids</taxon>
        <taxon>campanulids</taxon>
        <taxon>Apiales</taxon>
        <taxon>Apiaceae</taxon>
        <taxon>Apioideae</taxon>
        <taxon>apioid superclade</taxon>
        <taxon>Tordylieae</taxon>
        <taxon>Tordyliinae</taxon>
        <taxon>Heracleum</taxon>
    </lineage>
</organism>
<evidence type="ECO:0000313" key="2">
    <source>
        <dbReference type="EMBL" id="KAK1402439.1"/>
    </source>
</evidence>
<dbReference type="GO" id="GO:0005840">
    <property type="term" value="C:ribosome"/>
    <property type="evidence" value="ECO:0007669"/>
    <property type="project" value="UniProtKB-KW"/>
</dbReference>
<keyword evidence="2" id="KW-0687">Ribonucleoprotein</keyword>
<gene>
    <name evidence="2" type="ORF">POM88_002044</name>
</gene>
<accession>A0AAD8NA76</accession>
<reference evidence="2" key="1">
    <citation type="submission" date="2023-02" db="EMBL/GenBank/DDBJ databases">
        <title>Genome of toxic invasive species Heracleum sosnowskyi carries increased number of genes despite the absence of recent whole-genome duplications.</title>
        <authorList>
            <person name="Schelkunov M."/>
            <person name="Shtratnikova V."/>
            <person name="Makarenko M."/>
            <person name="Klepikova A."/>
            <person name="Omelchenko D."/>
            <person name="Novikova G."/>
            <person name="Obukhova E."/>
            <person name="Bogdanov V."/>
            <person name="Penin A."/>
            <person name="Logacheva M."/>
        </authorList>
    </citation>
    <scope>NUCLEOTIDE SEQUENCE</scope>
    <source>
        <strain evidence="2">Hsosn_3</strain>
        <tissue evidence="2">Leaf</tissue>
    </source>
</reference>
<name>A0AAD8NA76_9APIA</name>
<proteinExistence type="predicted"/>
<dbReference type="Proteomes" id="UP001237642">
    <property type="component" value="Unassembled WGS sequence"/>
</dbReference>
<protein>
    <submittedName>
        <fullName evidence="2">Ribosomal protein S3</fullName>
    </submittedName>
</protein>
<feature type="region of interest" description="Disordered" evidence="1">
    <location>
        <begin position="68"/>
        <end position="109"/>
    </location>
</feature>
<comment type="caution">
    <text evidence="2">The sequence shown here is derived from an EMBL/GenBank/DDBJ whole genome shotgun (WGS) entry which is preliminary data.</text>
</comment>
<keyword evidence="3" id="KW-1185">Reference proteome</keyword>
<sequence length="109" mass="12729">MSFLHHDAENRLLSLANLVDGKKKESAEMHLFLPRRPRRLKRREKSRPVKKKKKGRWWAFGKVGPVGCLHSSDDTEKERNEERGRETGKRVESTGLDDREKQTTGYEVT</sequence>
<keyword evidence="2" id="KW-0689">Ribosomal protein</keyword>
<evidence type="ECO:0000313" key="3">
    <source>
        <dbReference type="Proteomes" id="UP001237642"/>
    </source>
</evidence>
<feature type="compositionally biased region" description="Basic and acidic residues" evidence="1">
    <location>
        <begin position="71"/>
        <end position="102"/>
    </location>
</feature>
<dbReference type="AlphaFoldDB" id="A0AAD8NA76"/>